<keyword evidence="2" id="KW-1185">Reference proteome</keyword>
<dbReference type="AlphaFoldDB" id="A0A1I6LAG3"/>
<proteinExistence type="predicted"/>
<gene>
    <name evidence="1" type="ORF">SAMN05421771_0486</name>
</gene>
<dbReference type="Proteomes" id="UP000199024">
    <property type="component" value="Unassembled WGS sequence"/>
</dbReference>
<organism evidence="1 2">
    <name type="scientific">Granulicella pectinivorans</name>
    <dbReference type="NCBI Taxonomy" id="474950"/>
    <lineage>
        <taxon>Bacteria</taxon>
        <taxon>Pseudomonadati</taxon>
        <taxon>Acidobacteriota</taxon>
        <taxon>Terriglobia</taxon>
        <taxon>Terriglobales</taxon>
        <taxon>Acidobacteriaceae</taxon>
        <taxon>Granulicella</taxon>
    </lineage>
</organism>
<accession>A0A1I6LAG3</accession>
<evidence type="ECO:0000313" key="1">
    <source>
        <dbReference type="EMBL" id="SFS00472.1"/>
    </source>
</evidence>
<sequence length="102" mass="11491">MAAEREKMYECEVRRRRVKVGGGYEPFWKVKNVAVAMSDSDTEFRCKDCQGEVKILGRTGKPGTVPYVEHKSAIDAEFCSGGMVFQKATDGREARVSERPVR</sequence>
<protein>
    <submittedName>
        <fullName evidence="1">Uncharacterized protein</fullName>
    </submittedName>
</protein>
<dbReference type="STRING" id="474950.SAMN05421771_0486"/>
<dbReference type="OrthoDB" id="118571at2"/>
<evidence type="ECO:0000313" key="2">
    <source>
        <dbReference type="Proteomes" id="UP000199024"/>
    </source>
</evidence>
<reference evidence="1 2" key="1">
    <citation type="submission" date="2016-10" db="EMBL/GenBank/DDBJ databases">
        <authorList>
            <person name="de Groot N.N."/>
        </authorList>
    </citation>
    <scope>NUCLEOTIDE SEQUENCE [LARGE SCALE GENOMIC DNA]</scope>
    <source>
        <strain evidence="1 2">DSM 21001</strain>
    </source>
</reference>
<dbReference type="EMBL" id="FOZL01000001">
    <property type="protein sequence ID" value="SFS00472.1"/>
    <property type="molecule type" value="Genomic_DNA"/>
</dbReference>
<dbReference type="RefSeq" id="WP_089836264.1">
    <property type="nucleotide sequence ID" value="NZ_FOZL01000001.1"/>
</dbReference>
<name>A0A1I6LAG3_9BACT</name>